<feature type="transmembrane region" description="Helical" evidence="1">
    <location>
        <begin position="12"/>
        <end position="33"/>
    </location>
</feature>
<dbReference type="RefSeq" id="WP_378752477.1">
    <property type="nucleotide sequence ID" value="NZ_JBHSSV010000010.1"/>
</dbReference>
<sequence>MPEWAVELAGALLPSLFVFGVAALLVVLAVWIVRRARRSPRARAAAGAVRDRAGVSLVRLDDAVDELELEVGLAGALYGGGAPASLRRARMSAQHVRDESFAEFAALGEPGVMPADIRKGAQRIERRTAEAIAAIDRARAEHADWMRANVSAAQHVTAARAHLDQLRATMGDPRALLADLAARFDRDEWAAAADAAAAAEAAVLESERLLAAAEAGADDPASSILEDIAAAERTLRTADDEARVLEEVHRLVTQAAQALPGEFDAARSAVRAAIATRSRLEPDAADRLGAEIRAVDAALDDLETNAARRPTDTVDRIARLRDRLDMALGDASTAQQRLRGARTALPGTLAAARNVLLEAEASVAHTHAGADARSRLVAAQSELALSRQSVDPVEALDAARRAMRHAEDAKALAAYDSASGSASSLS</sequence>
<gene>
    <name evidence="2" type="ORF">ACFQZV_02750</name>
</gene>
<keyword evidence="3" id="KW-1185">Reference proteome</keyword>
<evidence type="ECO:0000256" key="1">
    <source>
        <dbReference type="SAM" id="Phobius"/>
    </source>
</evidence>
<comment type="caution">
    <text evidence="2">The sequence shown here is derived from an EMBL/GenBank/DDBJ whole genome shotgun (WGS) entry which is preliminary data.</text>
</comment>
<accession>A0ABW2ZNM3</accession>
<reference evidence="3" key="1">
    <citation type="journal article" date="2019" name="Int. J. Syst. Evol. Microbiol.">
        <title>The Global Catalogue of Microorganisms (GCM) 10K type strain sequencing project: providing services to taxonomists for standard genome sequencing and annotation.</title>
        <authorList>
            <consortium name="The Broad Institute Genomics Platform"/>
            <consortium name="The Broad Institute Genome Sequencing Center for Infectious Disease"/>
            <person name="Wu L."/>
            <person name="Ma J."/>
        </authorList>
    </citation>
    <scope>NUCLEOTIDE SEQUENCE [LARGE SCALE GENOMIC DNA]</scope>
    <source>
        <strain evidence="3">CCUG 50754</strain>
    </source>
</reference>
<keyword evidence="1" id="KW-0472">Membrane</keyword>
<protein>
    <submittedName>
        <fullName evidence="2">Uncharacterized protein</fullName>
    </submittedName>
</protein>
<dbReference type="Proteomes" id="UP001597042">
    <property type="component" value="Unassembled WGS sequence"/>
</dbReference>
<proteinExistence type="predicted"/>
<keyword evidence="1" id="KW-0812">Transmembrane</keyword>
<organism evidence="2 3">
    <name type="scientific">Microbacterium koreense</name>
    <dbReference type="NCBI Taxonomy" id="323761"/>
    <lineage>
        <taxon>Bacteria</taxon>
        <taxon>Bacillati</taxon>
        <taxon>Actinomycetota</taxon>
        <taxon>Actinomycetes</taxon>
        <taxon>Micrococcales</taxon>
        <taxon>Microbacteriaceae</taxon>
        <taxon>Microbacterium</taxon>
    </lineage>
</organism>
<keyword evidence="1" id="KW-1133">Transmembrane helix</keyword>
<evidence type="ECO:0000313" key="3">
    <source>
        <dbReference type="Proteomes" id="UP001597042"/>
    </source>
</evidence>
<evidence type="ECO:0000313" key="2">
    <source>
        <dbReference type="EMBL" id="MFD0780216.1"/>
    </source>
</evidence>
<dbReference type="EMBL" id="JBHTIM010000001">
    <property type="protein sequence ID" value="MFD0780216.1"/>
    <property type="molecule type" value="Genomic_DNA"/>
</dbReference>
<name>A0ABW2ZNM3_9MICO</name>